<comment type="subcellular location">
    <subcellularLocation>
        <location evidence="1">Membrane</location>
        <topology evidence="1">Multi-pass membrane protein</topology>
    </subcellularLocation>
</comment>
<feature type="chain" id="PRO_5046060703" evidence="6">
    <location>
        <begin position="23"/>
        <end position="420"/>
    </location>
</feature>
<feature type="signal peptide" evidence="6">
    <location>
        <begin position="1"/>
        <end position="22"/>
    </location>
</feature>
<protein>
    <submittedName>
        <fullName evidence="10">Neuronal acetylcholine receptor subunit alpha-2-like</fullName>
    </submittedName>
</protein>
<evidence type="ECO:0000313" key="9">
    <source>
        <dbReference type="Proteomes" id="UP000694865"/>
    </source>
</evidence>
<dbReference type="InterPro" id="IPR038050">
    <property type="entry name" value="Neuro_actylchol_rec"/>
</dbReference>
<keyword evidence="6" id="KW-0732">Signal</keyword>
<evidence type="ECO:0000256" key="6">
    <source>
        <dbReference type="SAM" id="SignalP"/>
    </source>
</evidence>
<evidence type="ECO:0000256" key="4">
    <source>
        <dbReference type="ARBA" id="ARBA00023136"/>
    </source>
</evidence>
<name>A0ABM0M2P9_SACKO</name>
<keyword evidence="2 5" id="KW-0812">Transmembrane</keyword>
<dbReference type="InterPro" id="IPR006201">
    <property type="entry name" value="Neur_channel"/>
</dbReference>
<dbReference type="Gene3D" id="1.20.58.390">
    <property type="entry name" value="Neurotransmitter-gated ion-channel transmembrane domain"/>
    <property type="match status" value="1"/>
</dbReference>
<feature type="domain" description="Neurotransmitter-gated ion-channel transmembrane" evidence="8">
    <location>
        <begin position="252"/>
        <end position="386"/>
    </location>
</feature>
<dbReference type="Pfam" id="PF02932">
    <property type="entry name" value="Neur_chan_memb"/>
    <property type="match status" value="1"/>
</dbReference>
<accession>A0ABM0M2P9</accession>
<evidence type="ECO:0000259" key="8">
    <source>
        <dbReference type="Pfam" id="PF02932"/>
    </source>
</evidence>
<feature type="transmembrane region" description="Helical" evidence="5">
    <location>
        <begin position="278"/>
        <end position="294"/>
    </location>
</feature>
<keyword evidence="3 5" id="KW-1133">Transmembrane helix</keyword>
<feature type="transmembrane region" description="Helical" evidence="5">
    <location>
        <begin position="246"/>
        <end position="266"/>
    </location>
</feature>
<evidence type="ECO:0000256" key="3">
    <source>
        <dbReference type="ARBA" id="ARBA00022989"/>
    </source>
</evidence>
<reference evidence="10" key="1">
    <citation type="submission" date="2025-08" db="UniProtKB">
        <authorList>
            <consortium name="RefSeq"/>
        </authorList>
    </citation>
    <scope>IDENTIFICATION</scope>
    <source>
        <tissue evidence="10">Testes</tissue>
    </source>
</reference>
<dbReference type="InterPro" id="IPR006029">
    <property type="entry name" value="Neurotrans-gated_channel_TM"/>
</dbReference>
<feature type="transmembrane region" description="Helical" evidence="5">
    <location>
        <begin position="306"/>
        <end position="328"/>
    </location>
</feature>
<dbReference type="SUPFAM" id="SSF63712">
    <property type="entry name" value="Nicotinic receptor ligand binding domain-like"/>
    <property type="match status" value="1"/>
</dbReference>
<dbReference type="Proteomes" id="UP000694865">
    <property type="component" value="Unplaced"/>
</dbReference>
<sequence length="420" mass="48486">MALGEVYTVALFVLMLITPGFQYDGDLDARTALFHDLFNDYDKDVLPTGSFNDNNNTIILPVNVSFGLGINEIGDVDINGGTISATVFWQMSWEDRRLEWEYEQYNDILAIIVPISKIWKPDIAIFNGESHILIDEPTAKLSSTGRVDYSPPYQMKTSYIPDLRYFPYDEQVCRYKFGSWAYSGNYINLTLMDETYPVLFNDFWTPNKWTVVNTWARRNAIRYACCNSLYYDAVFFIKIKRRQASFYGSCVVIPSILVTLMTLLVFGLPPASQEKMTLNMTILLCQIIFMWMIFTTVSQPTILSSYLLFSIFMVTLAISETTIVYNVYHRHGPMLPIVRKIFLDVLARPLCLASHKMLSYEGRSRSSQKRERCQEDGFKGDEMQMNGNDNVLKIAREQVEQNPIFFLSLFSYVLICERKP</sequence>
<feature type="domain" description="Neurotransmitter-gated ion-channel ligand-binding" evidence="7">
    <location>
        <begin position="31"/>
        <end position="242"/>
    </location>
</feature>
<dbReference type="SUPFAM" id="SSF90112">
    <property type="entry name" value="Neurotransmitter-gated ion-channel transmembrane pore"/>
    <property type="match status" value="1"/>
</dbReference>
<keyword evidence="4 5" id="KW-0472">Membrane</keyword>
<evidence type="ECO:0000256" key="2">
    <source>
        <dbReference type="ARBA" id="ARBA00022692"/>
    </source>
</evidence>
<evidence type="ECO:0000313" key="10">
    <source>
        <dbReference type="RefSeq" id="XP_006814290.1"/>
    </source>
</evidence>
<dbReference type="InterPro" id="IPR036734">
    <property type="entry name" value="Neur_chan_lig-bd_sf"/>
</dbReference>
<dbReference type="RefSeq" id="XP_006814290.1">
    <property type="nucleotide sequence ID" value="XM_006814227.1"/>
</dbReference>
<dbReference type="InterPro" id="IPR036719">
    <property type="entry name" value="Neuro-gated_channel_TM_sf"/>
</dbReference>
<dbReference type="PRINTS" id="PR00252">
    <property type="entry name" value="NRIONCHANNEL"/>
</dbReference>
<dbReference type="Gene3D" id="2.70.170.10">
    <property type="entry name" value="Neurotransmitter-gated ion-channel ligand-binding domain"/>
    <property type="match status" value="1"/>
</dbReference>
<keyword evidence="9" id="KW-1185">Reference proteome</keyword>
<organism evidence="9 10">
    <name type="scientific">Saccoglossus kowalevskii</name>
    <name type="common">Acorn worm</name>
    <dbReference type="NCBI Taxonomy" id="10224"/>
    <lineage>
        <taxon>Eukaryota</taxon>
        <taxon>Metazoa</taxon>
        <taxon>Hemichordata</taxon>
        <taxon>Enteropneusta</taxon>
        <taxon>Harrimaniidae</taxon>
        <taxon>Saccoglossus</taxon>
    </lineage>
</organism>
<dbReference type="InterPro" id="IPR006202">
    <property type="entry name" value="Neur_chan_lig-bd"/>
</dbReference>
<evidence type="ECO:0000256" key="5">
    <source>
        <dbReference type="SAM" id="Phobius"/>
    </source>
</evidence>
<dbReference type="PANTHER" id="PTHR18945">
    <property type="entry name" value="NEUROTRANSMITTER GATED ION CHANNEL"/>
    <property type="match status" value="1"/>
</dbReference>
<proteinExistence type="predicted"/>
<dbReference type="GeneID" id="102808601"/>
<dbReference type="Pfam" id="PF02931">
    <property type="entry name" value="Neur_chan_LBD"/>
    <property type="match status" value="1"/>
</dbReference>
<evidence type="ECO:0000259" key="7">
    <source>
        <dbReference type="Pfam" id="PF02931"/>
    </source>
</evidence>
<evidence type="ECO:0000256" key="1">
    <source>
        <dbReference type="ARBA" id="ARBA00004141"/>
    </source>
</evidence>
<gene>
    <name evidence="10" type="primary">LOC102808601</name>
</gene>